<sequence>MTRRRPLVAVSLKAYLGAADTERWLGTVRDTAPAADVDLAVLPAFPLLPAAARLLGGSGVAWGAQDVAPAAHGAQTGEVTAGLLAELGCTIAVVGHAERRATFHEDDDLVRAKVARLAEADLTPLLCVGERDRVSPREAAEVATAQLESALRGSAPREVVVGYEPVWAIGAPRPAPAEHVVTVAHVLRERLDALGVEGRVLYGGAAGPGTLTALAGAVDGVFLGRFAHDVAALRDVLDEAAAARPAGSEARP</sequence>
<name>A0ABT0J004_9MICO</name>
<keyword evidence="2" id="KW-0963">Cytoplasm</keyword>
<dbReference type="InterPro" id="IPR035990">
    <property type="entry name" value="TIM_sf"/>
</dbReference>
<keyword evidence="4" id="KW-1185">Reference proteome</keyword>
<proteinExistence type="inferred from homology"/>
<accession>A0ABT0J004</accession>
<comment type="pathway">
    <text evidence="2">Carbohydrate biosynthesis; gluconeogenesis.</text>
</comment>
<organism evidence="3 4">
    <name type="scientific">Isoptericola peretonis</name>
    <dbReference type="NCBI Taxonomy" id="2918523"/>
    <lineage>
        <taxon>Bacteria</taxon>
        <taxon>Bacillati</taxon>
        <taxon>Actinomycetota</taxon>
        <taxon>Actinomycetes</taxon>
        <taxon>Micrococcales</taxon>
        <taxon>Promicromonosporaceae</taxon>
        <taxon>Isoptericola</taxon>
    </lineage>
</organism>
<comment type="pathway">
    <text evidence="2">Carbohydrate degradation; glycolysis; D-glyceraldehyde 3-phosphate from glycerone phosphate: step 1/1.</text>
</comment>
<evidence type="ECO:0000313" key="4">
    <source>
        <dbReference type="Proteomes" id="UP001651050"/>
    </source>
</evidence>
<evidence type="ECO:0000313" key="3">
    <source>
        <dbReference type="EMBL" id="MCK9792817.1"/>
    </source>
</evidence>
<dbReference type="RefSeq" id="WP_416342668.1">
    <property type="nucleotide sequence ID" value="NZ_JALQCY010000001.1"/>
</dbReference>
<dbReference type="PANTHER" id="PTHR21139:SF2">
    <property type="entry name" value="TRIOSEPHOSPHATE ISOMERASE"/>
    <property type="match status" value="1"/>
</dbReference>
<comment type="caution">
    <text evidence="3">The sequence shown here is derived from an EMBL/GenBank/DDBJ whole genome shotgun (WGS) entry which is preliminary data.</text>
</comment>
<evidence type="ECO:0000256" key="2">
    <source>
        <dbReference type="RuleBase" id="RU363013"/>
    </source>
</evidence>
<dbReference type="Pfam" id="PF00121">
    <property type="entry name" value="TIM"/>
    <property type="match status" value="1"/>
</dbReference>
<dbReference type="Gene3D" id="3.20.20.70">
    <property type="entry name" value="Aldolase class I"/>
    <property type="match status" value="1"/>
</dbReference>
<dbReference type="PANTHER" id="PTHR21139">
    <property type="entry name" value="TRIOSEPHOSPHATE ISOMERASE"/>
    <property type="match status" value="1"/>
</dbReference>
<comment type="catalytic activity">
    <reaction evidence="2">
        <text>D-glyceraldehyde 3-phosphate = dihydroxyacetone phosphate</text>
        <dbReference type="Rhea" id="RHEA:18585"/>
        <dbReference type="ChEBI" id="CHEBI:57642"/>
        <dbReference type="ChEBI" id="CHEBI:59776"/>
        <dbReference type="EC" id="5.3.1.1"/>
    </reaction>
</comment>
<evidence type="ECO:0000256" key="1">
    <source>
        <dbReference type="ARBA" id="ARBA00023235"/>
    </source>
</evidence>
<dbReference type="GO" id="GO:0016853">
    <property type="term" value="F:isomerase activity"/>
    <property type="evidence" value="ECO:0007669"/>
    <property type="project" value="UniProtKB-KW"/>
</dbReference>
<comment type="subunit">
    <text evidence="2">Homodimer.</text>
</comment>
<dbReference type="Proteomes" id="UP001651050">
    <property type="component" value="Unassembled WGS sequence"/>
</dbReference>
<comment type="similarity">
    <text evidence="2">Belongs to the triosephosphate isomerase family.</text>
</comment>
<reference evidence="3 4" key="1">
    <citation type="submission" date="2022-02" db="EMBL/GenBank/DDBJ databases">
        <title>The car tank lid bacteriome: a reservoir of bacteria with potential in bioremediation of fuel.</title>
        <authorList>
            <person name="Vidal-Verdu A."/>
            <person name="Gomez-Martinez D."/>
            <person name="Latorre-Perez A."/>
            <person name="Pereto J."/>
            <person name="Porcar M."/>
        </authorList>
    </citation>
    <scope>NUCLEOTIDE SEQUENCE [LARGE SCALE GENOMIC DNA]</scope>
    <source>
        <strain evidence="3 4">4D.3</strain>
    </source>
</reference>
<protein>
    <recommendedName>
        <fullName evidence="2">Triosephosphate isomerase</fullName>
        <ecNumber evidence="2">5.3.1.1</ecNumber>
    </recommendedName>
</protein>
<keyword evidence="2" id="KW-0312">Gluconeogenesis</keyword>
<dbReference type="EMBL" id="JALQCY010000001">
    <property type="protein sequence ID" value="MCK9792817.1"/>
    <property type="molecule type" value="Genomic_DNA"/>
</dbReference>
<dbReference type="InterPro" id="IPR013785">
    <property type="entry name" value="Aldolase_TIM"/>
</dbReference>
<keyword evidence="1 2" id="KW-0413">Isomerase</keyword>
<keyword evidence="2" id="KW-0324">Glycolysis</keyword>
<gene>
    <name evidence="3" type="ORF">M1843_03525</name>
</gene>
<comment type="subcellular location">
    <subcellularLocation>
        <location evidence="2">Cytoplasm</location>
    </subcellularLocation>
</comment>
<dbReference type="EC" id="5.3.1.1" evidence="2"/>
<dbReference type="SUPFAM" id="SSF51351">
    <property type="entry name" value="Triosephosphate isomerase (TIM)"/>
    <property type="match status" value="1"/>
</dbReference>
<dbReference type="CDD" id="cd00311">
    <property type="entry name" value="TIM"/>
    <property type="match status" value="1"/>
</dbReference>
<dbReference type="InterPro" id="IPR000652">
    <property type="entry name" value="Triosephosphate_isomerase"/>
</dbReference>
<dbReference type="PROSITE" id="PS51440">
    <property type="entry name" value="TIM_2"/>
    <property type="match status" value="1"/>
</dbReference>